<evidence type="ECO:0000256" key="1">
    <source>
        <dbReference type="SAM" id="MobiDB-lite"/>
    </source>
</evidence>
<keyword evidence="2" id="KW-0732">Signal</keyword>
<comment type="caution">
    <text evidence="3">The sequence shown here is derived from an EMBL/GenBank/DDBJ whole genome shotgun (WGS) entry which is preliminary data.</text>
</comment>
<dbReference type="Proteomes" id="UP001207654">
    <property type="component" value="Unassembled WGS sequence"/>
</dbReference>
<keyword evidence="4" id="KW-1185">Reference proteome</keyword>
<protein>
    <recommendedName>
        <fullName evidence="5">Lipoprotein</fullName>
    </recommendedName>
</protein>
<evidence type="ECO:0000256" key="2">
    <source>
        <dbReference type="SAM" id="SignalP"/>
    </source>
</evidence>
<evidence type="ECO:0000313" key="4">
    <source>
        <dbReference type="Proteomes" id="UP001207654"/>
    </source>
</evidence>
<reference evidence="3 4" key="1">
    <citation type="submission" date="2022-11" db="EMBL/GenBank/DDBJ databases">
        <title>Minimal conservation of predation-associated metabolite biosynthetic gene clusters underscores biosynthetic potential of Myxococcota including descriptions for ten novel species: Archangium lansinium sp. nov., Myxococcus landrumus sp. nov., Nannocystis bai.</title>
        <authorList>
            <person name="Ahearne A."/>
            <person name="Stevens C."/>
            <person name="Phillips K."/>
        </authorList>
    </citation>
    <scope>NUCLEOTIDE SEQUENCE [LARGE SCALE GENOMIC DNA]</scope>
    <source>
        <strain evidence="3 4">MIWBW</strain>
    </source>
</reference>
<dbReference type="EMBL" id="JAPNKA010000001">
    <property type="protein sequence ID" value="MCY1074650.1"/>
    <property type="molecule type" value="Genomic_DNA"/>
</dbReference>
<organism evidence="3 4">
    <name type="scientific">Archangium lansingense</name>
    <dbReference type="NCBI Taxonomy" id="2995310"/>
    <lineage>
        <taxon>Bacteria</taxon>
        <taxon>Pseudomonadati</taxon>
        <taxon>Myxococcota</taxon>
        <taxon>Myxococcia</taxon>
        <taxon>Myxococcales</taxon>
        <taxon>Cystobacterineae</taxon>
        <taxon>Archangiaceae</taxon>
        <taxon>Archangium</taxon>
    </lineage>
</organism>
<feature type="signal peptide" evidence="2">
    <location>
        <begin position="1"/>
        <end position="23"/>
    </location>
</feature>
<dbReference type="RefSeq" id="WP_267533609.1">
    <property type="nucleotide sequence ID" value="NZ_JAPNKA010000001.1"/>
</dbReference>
<gene>
    <name evidence="3" type="ORF">OV287_09130</name>
</gene>
<evidence type="ECO:0000313" key="3">
    <source>
        <dbReference type="EMBL" id="MCY1074650.1"/>
    </source>
</evidence>
<feature type="chain" id="PRO_5046664101" description="Lipoprotein" evidence="2">
    <location>
        <begin position="24"/>
        <end position="310"/>
    </location>
</feature>
<proteinExistence type="predicted"/>
<sequence length="310" mass="34319">MRHTSNRHALPFGLLLLAATASAAEPKGGTWAELQSVPARLPAAQQKPAEPAPCQPENFIPGETRYERVELEGTPPALYRLSTGEEMNINGWLKENERVVKLPSPYALTHYTFGCAGEFSSVLDISRNGKRHGLYQHVLHFEAHPTRPVLFFRQNERKNGRYQEFLGLVDLDTKRKTPLPALPCVSGSNARFSGDRLITYGEARAGKDGKTDVCVWSLDGKPQARLLADLDWTAGSGDILLDQVGVLPREPGTFYALHQDRFGNPAHCEVRLQSLTRANQSRRVDLGVSESHEACLRNETKLGTLSLTGR</sequence>
<feature type="region of interest" description="Disordered" evidence="1">
    <location>
        <begin position="41"/>
        <end position="60"/>
    </location>
</feature>
<evidence type="ECO:0008006" key="5">
    <source>
        <dbReference type="Google" id="ProtNLM"/>
    </source>
</evidence>
<name>A0ABT3ZZ36_9BACT</name>
<accession>A0ABT3ZZ36</accession>